<dbReference type="InterPro" id="IPR036188">
    <property type="entry name" value="FAD/NAD-bd_sf"/>
</dbReference>
<dbReference type="Gene3D" id="3.50.50.60">
    <property type="entry name" value="FAD/NAD(P)-binding domain"/>
    <property type="match status" value="2"/>
</dbReference>
<evidence type="ECO:0000256" key="1">
    <source>
        <dbReference type="ARBA" id="ARBA00009183"/>
    </source>
</evidence>
<evidence type="ECO:0008006" key="8">
    <source>
        <dbReference type="Google" id="ProtNLM"/>
    </source>
</evidence>
<dbReference type="InterPro" id="IPR020946">
    <property type="entry name" value="Flavin_mOase-like"/>
</dbReference>
<gene>
    <name evidence="6" type="ORF">PLICRDRAFT_168562</name>
</gene>
<dbReference type="GO" id="GO:0050660">
    <property type="term" value="F:flavin adenine dinucleotide binding"/>
    <property type="evidence" value="ECO:0007669"/>
    <property type="project" value="InterPro"/>
</dbReference>
<protein>
    <recommendedName>
        <fullName evidence="8">FAD/NAD(P)-binding domain-containing protein</fullName>
    </recommendedName>
</protein>
<feature type="compositionally biased region" description="Polar residues" evidence="5">
    <location>
        <begin position="277"/>
        <end position="298"/>
    </location>
</feature>
<accession>A0A0C9T774</accession>
<organism evidence="6 7">
    <name type="scientific">Plicaturopsis crispa FD-325 SS-3</name>
    <dbReference type="NCBI Taxonomy" id="944288"/>
    <lineage>
        <taxon>Eukaryota</taxon>
        <taxon>Fungi</taxon>
        <taxon>Dikarya</taxon>
        <taxon>Basidiomycota</taxon>
        <taxon>Agaricomycotina</taxon>
        <taxon>Agaricomycetes</taxon>
        <taxon>Agaricomycetidae</taxon>
        <taxon>Amylocorticiales</taxon>
        <taxon>Amylocorticiaceae</taxon>
        <taxon>Plicatura</taxon>
        <taxon>Plicaturopsis crispa</taxon>
    </lineage>
</organism>
<dbReference type="GO" id="GO:0004499">
    <property type="term" value="F:N,N-dimethylaniline monooxygenase activity"/>
    <property type="evidence" value="ECO:0007669"/>
    <property type="project" value="InterPro"/>
</dbReference>
<dbReference type="InterPro" id="IPR050346">
    <property type="entry name" value="FMO-like"/>
</dbReference>
<sequence>MSSSSSKEKKTVLIIGAGPAGLGAIEQFKRKGFEVVVYEARDVPGGLWNLDNPPRSSCEISFTADGRAIALSPLERSGLPAPVPSPLYPSVTANTPRDIMPYRSHPYPPHTIFLPTQETIRAYLHAYAAQYTESIRFGRVVTRVRWTDPEGGEGKGEGKVGRAGEPPEGHKRWTVEWAPAATKEPTPTPTPTTTVDQFDHIVIANGSDTRPHIPYLPGLWAWRGEVLHSRWYKEAGVFAGQTVLVVGNGPSGSDIARELGLLVVDQSKEAPRRVYQSIRSPPRTDSATGATGAQSSKESAATQSPSTSQTGRITLTNGQTLDDVDVIIFATSYYMRFEFLRGEDMPWGRWPVIKPPPPELVGSIEVDGGSRAYNLDEHQLFYYPDPSIAFLLLHAEAIPWPFSEVQARAAAYHWSAGGDLESGGHPGLEIKPFADEETDGHGVLVLGHPGEFIYTENLLRLIGEGGEEEVSADGKWGAWPGWKKEIRAAID</sequence>
<dbReference type="PRINTS" id="PR00419">
    <property type="entry name" value="ADXRDTASE"/>
</dbReference>
<evidence type="ECO:0000256" key="2">
    <source>
        <dbReference type="ARBA" id="ARBA00022630"/>
    </source>
</evidence>
<dbReference type="GO" id="GO:0050661">
    <property type="term" value="F:NADP binding"/>
    <property type="evidence" value="ECO:0007669"/>
    <property type="project" value="InterPro"/>
</dbReference>
<dbReference type="PANTHER" id="PTHR23023">
    <property type="entry name" value="DIMETHYLANILINE MONOOXYGENASE"/>
    <property type="match status" value="1"/>
</dbReference>
<reference evidence="6 7" key="1">
    <citation type="submission" date="2014-06" db="EMBL/GenBank/DDBJ databases">
        <title>Evolutionary Origins and Diversification of the Mycorrhizal Mutualists.</title>
        <authorList>
            <consortium name="DOE Joint Genome Institute"/>
            <consortium name="Mycorrhizal Genomics Consortium"/>
            <person name="Kohler A."/>
            <person name="Kuo A."/>
            <person name="Nagy L.G."/>
            <person name="Floudas D."/>
            <person name="Copeland A."/>
            <person name="Barry K.W."/>
            <person name="Cichocki N."/>
            <person name="Veneault-Fourrey C."/>
            <person name="LaButti K."/>
            <person name="Lindquist E.A."/>
            <person name="Lipzen A."/>
            <person name="Lundell T."/>
            <person name="Morin E."/>
            <person name="Murat C."/>
            <person name="Riley R."/>
            <person name="Ohm R."/>
            <person name="Sun H."/>
            <person name="Tunlid A."/>
            <person name="Henrissat B."/>
            <person name="Grigoriev I.V."/>
            <person name="Hibbett D.S."/>
            <person name="Martin F."/>
        </authorList>
    </citation>
    <scope>NUCLEOTIDE SEQUENCE [LARGE SCALE GENOMIC DNA]</scope>
    <source>
        <strain evidence="6 7">FD-325 SS-3</strain>
    </source>
</reference>
<evidence type="ECO:0000313" key="6">
    <source>
        <dbReference type="EMBL" id="KII84013.1"/>
    </source>
</evidence>
<dbReference type="HOGENOM" id="CLU_006909_5_0_1"/>
<keyword evidence="4" id="KW-0560">Oxidoreductase</keyword>
<dbReference type="SUPFAM" id="SSF51905">
    <property type="entry name" value="FAD/NAD(P)-binding domain"/>
    <property type="match status" value="1"/>
</dbReference>
<dbReference type="OrthoDB" id="66881at2759"/>
<feature type="region of interest" description="Disordered" evidence="5">
    <location>
        <begin position="148"/>
        <end position="170"/>
    </location>
</feature>
<dbReference type="Pfam" id="PF13450">
    <property type="entry name" value="NAD_binding_8"/>
    <property type="match status" value="1"/>
</dbReference>
<proteinExistence type="inferred from homology"/>
<evidence type="ECO:0000256" key="5">
    <source>
        <dbReference type="SAM" id="MobiDB-lite"/>
    </source>
</evidence>
<dbReference type="EMBL" id="KN832573">
    <property type="protein sequence ID" value="KII84013.1"/>
    <property type="molecule type" value="Genomic_DNA"/>
</dbReference>
<evidence type="ECO:0000256" key="3">
    <source>
        <dbReference type="ARBA" id="ARBA00022827"/>
    </source>
</evidence>
<dbReference type="AlphaFoldDB" id="A0A0C9T774"/>
<comment type="similarity">
    <text evidence="1">Belongs to the FMO family.</text>
</comment>
<name>A0A0C9T774_PLICR</name>
<keyword evidence="2" id="KW-0285">Flavoprotein</keyword>
<evidence type="ECO:0000313" key="7">
    <source>
        <dbReference type="Proteomes" id="UP000053263"/>
    </source>
</evidence>
<evidence type="ECO:0000256" key="4">
    <source>
        <dbReference type="ARBA" id="ARBA00023002"/>
    </source>
</evidence>
<keyword evidence="7" id="KW-1185">Reference proteome</keyword>
<feature type="compositionally biased region" description="Low complexity" evidence="5">
    <location>
        <begin position="299"/>
        <end position="310"/>
    </location>
</feature>
<dbReference type="Proteomes" id="UP000053263">
    <property type="component" value="Unassembled WGS sequence"/>
</dbReference>
<keyword evidence="3" id="KW-0274">FAD</keyword>
<feature type="region of interest" description="Disordered" evidence="5">
    <location>
        <begin position="272"/>
        <end position="314"/>
    </location>
</feature>
<dbReference type="Pfam" id="PF00743">
    <property type="entry name" value="FMO-like"/>
    <property type="match status" value="1"/>
</dbReference>